<feature type="transmembrane region" description="Helical" evidence="6">
    <location>
        <begin position="118"/>
        <end position="139"/>
    </location>
</feature>
<sequence>MAFPIWKLRQLIAKKKKEFLKRFKKTSAFYPIKRILVSVIYYRRTWARSQAKKNLEEFGKFLLLKYSEFNLLNSCSRNLSKLFARLKLKKQADFFATLTQEESGINRHVLFRYLMKELFLYFFIAFIFFFMVFFVNQILLVAENILKKRVPVMDVMRLITYSLPMVIAQSAPFATLVGFLMCLGRLASENEILIFRASGQGYRVILKPVLILGVIISIGSFFVNDYLLPLGTLNYNKLYRSILTSNPAVELESNSIKRTNDKTLVIGEVSGENVSDLIFFDTDGDDGQRIIVANKSQIKKASAPGVLMKLIMNDASVIMFDPDKKNDYDVLTSENVELNIFESTFLENDRAVSPREMTSYDLYKEIRKMRGDADVSEKKRNRYHLEMAKKFSMPFGSIFFAILAMPLALIFGKHNGQTIGLIIGLFISVFYWAVSIVGQIFSSRTGVYGITTMWAPNLLIGVAGILFYLRLLRK</sequence>
<dbReference type="AlphaFoldDB" id="A0A7W8G7T1"/>
<reference evidence="7 8" key="1">
    <citation type="submission" date="2020-08" db="EMBL/GenBank/DDBJ databases">
        <title>Genomic Encyclopedia of Type Strains, Phase IV (KMG-IV): sequencing the most valuable type-strain genomes for metagenomic binning, comparative biology and taxonomic classification.</title>
        <authorList>
            <person name="Goeker M."/>
        </authorList>
    </citation>
    <scope>NUCLEOTIDE SEQUENCE [LARGE SCALE GENOMIC DNA]</scope>
    <source>
        <strain evidence="7 8">DSM 103462</strain>
    </source>
</reference>
<comment type="caution">
    <text evidence="7">The sequence shown here is derived from an EMBL/GenBank/DDBJ whole genome shotgun (WGS) entry which is preliminary data.</text>
</comment>
<keyword evidence="3 6" id="KW-0812">Transmembrane</keyword>
<evidence type="ECO:0000256" key="2">
    <source>
        <dbReference type="ARBA" id="ARBA00022475"/>
    </source>
</evidence>
<dbReference type="Proteomes" id="UP000518887">
    <property type="component" value="Unassembled WGS sequence"/>
</dbReference>
<dbReference type="EMBL" id="JACHFQ010000002">
    <property type="protein sequence ID" value="MBB5225444.1"/>
    <property type="molecule type" value="Genomic_DNA"/>
</dbReference>
<keyword evidence="4 6" id="KW-1133">Transmembrane helix</keyword>
<dbReference type="GO" id="GO:0015920">
    <property type="term" value="P:lipopolysaccharide transport"/>
    <property type="evidence" value="ECO:0007669"/>
    <property type="project" value="TreeGrafter"/>
</dbReference>
<evidence type="ECO:0000313" key="7">
    <source>
        <dbReference type="EMBL" id="MBB5225444.1"/>
    </source>
</evidence>
<evidence type="ECO:0000313" key="8">
    <source>
        <dbReference type="Proteomes" id="UP000518887"/>
    </source>
</evidence>
<evidence type="ECO:0000256" key="4">
    <source>
        <dbReference type="ARBA" id="ARBA00022989"/>
    </source>
</evidence>
<gene>
    <name evidence="7" type="ORF">HNP76_000788</name>
</gene>
<dbReference type="GO" id="GO:0043190">
    <property type="term" value="C:ATP-binding cassette (ABC) transporter complex"/>
    <property type="evidence" value="ECO:0007669"/>
    <property type="project" value="TreeGrafter"/>
</dbReference>
<keyword evidence="2" id="KW-1003">Cell membrane</keyword>
<comment type="subcellular location">
    <subcellularLocation>
        <location evidence="1">Cell membrane</location>
        <topology evidence="1">Multi-pass membrane protein</topology>
    </subcellularLocation>
</comment>
<protein>
    <submittedName>
        <fullName evidence="7">Lipopolysaccharide export system permease protein</fullName>
    </submittedName>
</protein>
<evidence type="ECO:0000256" key="5">
    <source>
        <dbReference type="ARBA" id="ARBA00023136"/>
    </source>
</evidence>
<name>A0A7W8G7T1_9SPIR</name>
<dbReference type="RefSeq" id="WP_246462711.1">
    <property type="nucleotide sequence ID" value="NZ_CP031518.1"/>
</dbReference>
<evidence type="ECO:0000256" key="6">
    <source>
        <dbReference type="SAM" id="Phobius"/>
    </source>
</evidence>
<accession>A0A7W8G7T1</accession>
<organism evidence="7 8">
    <name type="scientific">Treponema ruminis</name>
    <dbReference type="NCBI Taxonomy" id="744515"/>
    <lineage>
        <taxon>Bacteria</taxon>
        <taxon>Pseudomonadati</taxon>
        <taxon>Spirochaetota</taxon>
        <taxon>Spirochaetia</taxon>
        <taxon>Spirochaetales</taxon>
        <taxon>Treponemataceae</taxon>
        <taxon>Treponema</taxon>
    </lineage>
</organism>
<keyword evidence="5 6" id="KW-0472">Membrane</keyword>
<evidence type="ECO:0000256" key="3">
    <source>
        <dbReference type="ARBA" id="ARBA00022692"/>
    </source>
</evidence>
<feature type="transmembrane region" description="Helical" evidence="6">
    <location>
        <begin position="204"/>
        <end position="223"/>
    </location>
</feature>
<feature type="transmembrane region" description="Helical" evidence="6">
    <location>
        <begin position="447"/>
        <end position="469"/>
    </location>
</feature>
<dbReference type="PANTHER" id="PTHR33529">
    <property type="entry name" value="SLR0882 PROTEIN-RELATED"/>
    <property type="match status" value="1"/>
</dbReference>
<evidence type="ECO:0000256" key="1">
    <source>
        <dbReference type="ARBA" id="ARBA00004651"/>
    </source>
</evidence>
<feature type="transmembrane region" description="Helical" evidence="6">
    <location>
        <begin position="419"/>
        <end position="441"/>
    </location>
</feature>
<dbReference type="Pfam" id="PF03739">
    <property type="entry name" value="LptF_LptG"/>
    <property type="match status" value="1"/>
</dbReference>
<feature type="transmembrane region" description="Helical" evidence="6">
    <location>
        <begin position="159"/>
        <end position="183"/>
    </location>
</feature>
<keyword evidence="8" id="KW-1185">Reference proteome</keyword>
<proteinExistence type="predicted"/>
<dbReference type="InterPro" id="IPR005495">
    <property type="entry name" value="LptG/LptF_permease"/>
</dbReference>
<dbReference type="PANTHER" id="PTHR33529:SF6">
    <property type="entry name" value="YJGP_YJGQ FAMILY PERMEASE"/>
    <property type="match status" value="1"/>
</dbReference>
<feature type="transmembrane region" description="Helical" evidence="6">
    <location>
        <begin position="391"/>
        <end position="412"/>
    </location>
</feature>